<evidence type="ECO:0000313" key="1">
    <source>
        <dbReference type="EMBL" id="CAG9945944.1"/>
    </source>
</evidence>
<dbReference type="EMBL" id="CADEHS020000010">
    <property type="protein sequence ID" value="CAG9945944.1"/>
    <property type="molecule type" value="Genomic_DNA"/>
</dbReference>
<keyword evidence="2" id="KW-1185">Reference proteome</keyword>
<proteinExistence type="predicted"/>
<accession>A0ACA9TYT2</accession>
<protein>
    <submittedName>
        <fullName evidence="1">Uncharacterized protein</fullName>
    </submittedName>
</protein>
<dbReference type="Proteomes" id="UP000836387">
    <property type="component" value="Unassembled WGS sequence"/>
</dbReference>
<sequence>MTPGYPARRRAPLSASERQRKLEMKAARKEKAQQDLTTALSLAWGGQGWIPDDIRSCPPSSLEITDVRILRPLWRITLKAVSMDISLPSLWQLGGILCESYNESGFIWRRNLTQAAKDERWCLGAPRLESNQFTERTNQTNLADTAKANNQDKPRDASATKDQPMEDGSTAESQETSAHVSSNEASIRIWELIETSSVEDLEEQILELKSEAEHATTSIGRKKELSDSIRGKIAAFSDVQSRVMSSLDDQLRRPDTSTPDTEEHVKFLKDASQQRRLSLEKELAEVLNEEQDSNRDLCMIREMEKLVGHILNYKASMERLGI</sequence>
<name>A0ACA9TYT2_BIOOC</name>
<organism evidence="1 2">
    <name type="scientific">Clonostachys rosea f. rosea IK726</name>
    <dbReference type="NCBI Taxonomy" id="1349383"/>
    <lineage>
        <taxon>Eukaryota</taxon>
        <taxon>Fungi</taxon>
        <taxon>Dikarya</taxon>
        <taxon>Ascomycota</taxon>
        <taxon>Pezizomycotina</taxon>
        <taxon>Sordariomycetes</taxon>
        <taxon>Hypocreomycetidae</taxon>
        <taxon>Hypocreales</taxon>
        <taxon>Bionectriaceae</taxon>
        <taxon>Clonostachys</taxon>
    </lineage>
</organism>
<reference evidence="1" key="1">
    <citation type="submission" date="2020-04" db="EMBL/GenBank/DDBJ databases">
        <authorList>
            <person name="Broberg M."/>
        </authorList>
    </citation>
    <scope>NUCLEOTIDE SEQUENCE</scope>
</reference>
<gene>
    <name evidence="1" type="ORF">CRV2_00004823</name>
</gene>
<reference evidence="1" key="2">
    <citation type="submission" date="2021-10" db="EMBL/GenBank/DDBJ databases">
        <authorList>
            <person name="Piombo E."/>
        </authorList>
    </citation>
    <scope>NUCLEOTIDE SEQUENCE</scope>
</reference>
<evidence type="ECO:0000313" key="2">
    <source>
        <dbReference type="Proteomes" id="UP000836387"/>
    </source>
</evidence>
<comment type="caution">
    <text evidence="1">The sequence shown here is derived from an EMBL/GenBank/DDBJ whole genome shotgun (WGS) entry which is preliminary data.</text>
</comment>